<reference evidence="2" key="2">
    <citation type="submission" date="2019-06" db="EMBL/GenBank/DDBJ databases">
        <title>Co-occurence of chitin degradation, pigmentation and bioactivity in marine Pseudoalteromonas.</title>
        <authorList>
            <person name="Sonnenschein E.C."/>
            <person name="Bech P.K."/>
        </authorList>
    </citation>
    <scope>NUCLEOTIDE SEQUENCE [LARGE SCALE GENOMIC DNA]</scope>
    <source>
        <strain evidence="2">S2897</strain>
    </source>
</reference>
<dbReference type="RefSeq" id="WP_138549553.1">
    <property type="nucleotide sequence ID" value="NZ_PNCG01001248.1"/>
</dbReference>
<dbReference type="Proteomes" id="UP000305874">
    <property type="component" value="Unassembled WGS sequence"/>
</dbReference>
<evidence type="ECO:0008006" key="3">
    <source>
        <dbReference type="Google" id="ProtNLM"/>
    </source>
</evidence>
<comment type="caution">
    <text evidence="1">The sequence shown here is derived from an EMBL/GenBank/DDBJ whole genome shotgun (WGS) entry which is preliminary data.</text>
</comment>
<accession>A0A5S3XXJ2</accession>
<evidence type="ECO:0000313" key="1">
    <source>
        <dbReference type="EMBL" id="TMP64188.1"/>
    </source>
</evidence>
<reference evidence="1 2" key="1">
    <citation type="submission" date="2017-12" db="EMBL/GenBank/DDBJ databases">
        <authorList>
            <person name="Paulsen S."/>
            <person name="Gram L.K."/>
        </authorList>
    </citation>
    <scope>NUCLEOTIDE SEQUENCE [LARGE SCALE GENOMIC DNA]</scope>
    <source>
        <strain evidence="1 2">S2897</strain>
    </source>
</reference>
<name>A0A5S3XXJ2_9GAMM</name>
<gene>
    <name evidence="1" type="ORF">CWC05_24645</name>
</gene>
<dbReference type="AlphaFoldDB" id="A0A5S3XXJ2"/>
<feature type="non-terminal residue" evidence="1">
    <location>
        <position position="67"/>
    </location>
</feature>
<proteinExistence type="predicted"/>
<dbReference type="EMBL" id="PNCG01001248">
    <property type="protein sequence ID" value="TMP64188.1"/>
    <property type="molecule type" value="Genomic_DNA"/>
</dbReference>
<feature type="non-terminal residue" evidence="1">
    <location>
        <position position="1"/>
    </location>
</feature>
<evidence type="ECO:0000313" key="2">
    <source>
        <dbReference type="Proteomes" id="UP000305874"/>
    </source>
</evidence>
<sequence length="67" mass="7419">LYSGFKKAKQGNNVAIIPSLVLNRSETRDIDGSDINDWESNNNTEPSLDVKWAITPDMTLNATLNPD</sequence>
<protein>
    <recommendedName>
        <fullName evidence="3">TonB-dependent receptor</fullName>
    </recommendedName>
</protein>
<organism evidence="1 2">
    <name type="scientific">Pseudoalteromonas ruthenica</name>
    <dbReference type="NCBI Taxonomy" id="151081"/>
    <lineage>
        <taxon>Bacteria</taxon>
        <taxon>Pseudomonadati</taxon>
        <taxon>Pseudomonadota</taxon>
        <taxon>Gammaproteobacteria</taxon>
        <taxon>Alteromonadales</taxon>
        <taxon>Pseudoalteromonadaceae</taxon>
        <taxon>Pseudoalteromonas</taxon>
    </lineage>
</organism>